<keyword evidence="5" id="KW-0663">Pyridoxal phosphate</keyword>
<dbReference type="InterPro" id="IPR015421">
    <property type="entry name" value="PyrdxlP-dep_Trfase_major"/>
</dbReference>
<gene>
    <name evidence="8" type="primary">LOC106461950</name>
</gene>
<feature type="domain" description="Aminotransferase class I/classII large" evidence="6">
    <location>
        <begin position="44"/>
        <end position="295"/>
    </location>
</feature>
<dbReference type="SUPFAM" id="SSF53383">
    <property type="entry name" value="PLP-dependent transferases"/>
    <property type="match status" value="1"/>
</dbReference>
<evidence type="ECO:0000256" key="3">
    <source>
        <dbReference type="ARBA" id="ARBA00022576"/>
    </source>
</evidence>
<dbReference type="RefSeq" id="XP_022244759.1">
    <property type="nucleotide sequence ID" value="XM_022389051.1"/>
</dbReference>
<dbReference type="PROSITE" id="PS00105">
    <property type="entry name" value="AA_TRANSFER_CLASS_1"/>
    <property type="match status" value="1"/>
</dbReference>
<evidence type="ECO:0000256" key="5">
    <source>
        <dbReference type="ARBA" id="ARBA00022898"/>
    </source>
</evidence>
<dbReference type="Proteomes" id="UP000694941">
    <property type="component" value="Unplaced"/>
</dbReference>
<protein>
    <submittedName>
        <fullName evidence="8">Uncharacterized protein LOC106461950</fullName>
    </submittedName>
</protein>
<sequence length="312" mass="35329">MEDTPATLVREELQGQSLVSNLEFHEFIKALKRNGRSIYHMAFGQSPFPAMKHAQLELKKNVSQSDYLTVHGLQEFRQTISRFHEKNDGFTVDPDNIVVAPGSKEVIYHILTAFSGDILLLSPTWTTYEPQARITRHKIHVIPVDLNTGWKLTPEIMTRAVKENCIQSPSLLILCNPDNPTGVAYTEEELKALGECFRREKIIVLSDEIYARLHYTGQHVSLYKFYPEGTIVCTGFSKWASAGGWRVGYAMFPNELSQIKTAITTTASLTYSCAPAPMQYALTNALLQEKECEHYIQLTTKILATISDFCYR</sequence>
<keyword evidence="4" id="KW-0808">Transferase</keyword>
<evidence type="ECO:0000313" key="7">
    <source>
        <dbReference type="Proteomes" id="UP000694941"/>
    </source>
</evidence>
<dbReference type="Pfam" id="PF00155">
    <property type="entry name" value="Aminotran_1_2"/>
    <property type="match status" value="1"/>
</dbReference>
<comment type="similarity">
    <text evidence="2">Belongs to the class-I pyridoxal-phosphate-dependent aminotransferase family.</text>
</comment>
<proteinExistence type="inferred from homology"/>
<dbReference type="InterPro" id="IPR004838">
    <property type="entry name" value="NHTrfase_class1_PyrdxlP-BS"/>
</dbReference>
<dbReference type="Gene3D" id="3.40.640.10">
    <property type="entry name" value="Type I PLP-dependent aspartate aminotransferase-like (Major domain)"/>
    <property type="match status" value="1"/>
</dbReference>
<evidence type="ECO:0000256" key="1">
    <source>
        <dbReference type="ARBA" id="ARBA00001933"/>
    </source>
</evidence>
<evidence type="ECO:0000259" key="6">
    <source>
        <dbReference type="Pfam" id="PF00155"/>
    </source>
</evidence>
<reference evidence="8" key="1">
    <citation type="submission" date="2025-08" db="UniProtKB">
        <authorList>
            <consortium name="RefSeq"/>
        </authorList>
    </citation>
    <scope>IDENTIFICATION</scope>
    <source>
        <tissue evidence="8">Muscle</tissue>
    </source>
</reference>
<accession>A0ABM1SMA3</accession>
<comment type="cofactor">
    <cofactor evidence="1">
        <name>pyridoxal 5'-phosphate</name>
        <dbReference type="ChEBI" id="CHEBI:597326"/>
    </cofactor>
</comment>
<keyword evidence="3" id="KW-0032">Aminotransferase</keyword>
<evidence type="ECO:0000313" key="8">
    <source>
        <dbReference type="RefSeq" id="XP_022244759.1"/>
    </source>
</evidence>
<keyword evidence="7" id="KW-1185">Reference proteome</keyword>
<dbReference type="GeneID" id="106461950"/>
<dbReference type="InterPro" id="IPR015424">
    <property type="entry name" value="PyrdxlP-dep_Trfase"/>
</dbReference>
<dbReference type="PANTHER" id="PTHR46383:SF1">
    <property type="entry name" value="ASPARTATE AMINOTRANSFERASE"/>
    <property type="match status" value="1"/>
</dbReference>
<dbReference type="InterPro" id="IPR004839">
    <property type="entry name" value="Aminotransferase_I/II_large"/>
</dbReference>
<evidence type="ECO:0000256" key="4">
    <source>
        <dbReference type="ARBA" id="ARBA00022679"/>
    </source>
</evidence>
<name>A0ABM1SMA3_LIMPO</name>
<organism evidence="7 8">
    <name type="scientific">Limulus polyphemus</name>
    <name type="common">Atlantic horseshoe crab</name>
    <dbReference type="NCBI Taxonomy" id="6850"/>
    <lineage>
        <taxon>Eukaryota</taxon>
        <taxon>Metazoa</taxon>
        <taxon>Ecdysozoa</taxon>
        <taxon>Arthropoda</taxon>
        <taxon>Chelicerata</taxon>
        <taxon>Merostomata</taxon>
        <taxon>Xiphosura</taxon>
        <taxon>Limulidae</taxon>
        <taxon>Limulus</taxon>
    </lineage>
</organism>
<evidence type="ECO:0000256" key="2">
    <source>
        <dbReference type="ARBA" id="ARBA00007441"/>
    </source>
</evidence>
<dbReference type="InterPro" id="IPR050596">
    <property type="entry name" value="AspAT/PAT-like"/>
</dbReference>
<dbReference type="CDD" id="cd00609">
    <property type="entry name" value="AAT_like"/>
    <property type="match status" value="1"/>
</dbReference>
<dbReference type="InterPro" id="IPR015422">
    <property type="entry name" value="PyrdxlP-dep_Trfase_small"/>
</dbReference>
<dbReference type="Gene3D" id="3.90.1150.10">
    <property type="entry name" value="Aspartate Aminotransferase, domain 1"/>
    <property type="match status" value="1"/>
</dbReference>
<dbReference type="PANTHER" id="PTHR46383">
    <property type="entry name" value="ASPARTATE AMINOTRANSFERASE"/>
    <property type="match status" value="1"/>
</dbReference>